<dbReference type="AlphaFoldDB" id="A0A1K0IDU7"/>
<evidence type="ECO:0000256" key="5">
    <source>
        <dbReference type="SAM" id="SignalP"/>
    </source>
</evidence>
<evidence type="ECO:0000256" key="3">
    <source>
        <dbReference type="ARBA" id="ARBA00022729"/>
    </source>
</evidence>
<dbReference type="InterPro" id="IPR000709">
    <property type="entry name" value="Leu_Ile_Val-bd"/>
</dbReference>
<evidence type="ECO:0000256" key="4">
    <source>
        <dbReference type="ARBA" id="ARBA00022970"/>
    </source>
</evidence>
<sequence>MSKKLLSVSVCAAGLMLGVSHSAWADLLIGVAGPMTGPYASGGEQMRAGAEQAIADINAKGGVLGQKLKLVVGDDVCDPKQAVSVANTLVNKGVVFVDGHYCSSSTIPASEVYHDAGIPMATISTSPKVTERGLANIVRVTGRDDQQGNVAASYLARNFNGRKIAVVDDKSAYGKGLADEVAKSLADQKAKVSLRESITAGEKDYNVLVSKLKAAGIEVLAYGGYYTELGLILRQAAQAGLKLAVMGGDTLTNTELLSAAGPAANGVMFTFGPDPRKNAEAKDVVERFRKAKIEPDGYTLYSYATIQVFAQAAERARSVKPEAVQKALRNGTYSTVVGPISFDSKGDLTRPGYVVYRWSGNQYGYAN</sequence>
<dbReference type="Gene3D" id="3.40.50.2300">
    <property type="match status" value="2"/>
</dbReference>
<comment type="similarity">
    <text evidence="1">Belongs to the leucine-binding protein family.</text>
</comment>
<protein>
    <submittedName>
        <fullName evidence="7">Leucine transporter subunit periplasmic-binding component of ABC superfamily</fullName>
    </submittedName>
</protein>
<feature type="domain" description="Leucine-binding protein" evidence="6">
    <location>
        <begin position="29"/>
        <end position="355"/>
    </location>
</feature>
<evidence type="ECO:0000256" key="2">
    <source>
        <dbReference type="ARBA" id="ARBA00022448"/>
    </source>
</evidence>
<keyword evidence="2" id="KW-0813">Transport</keyword>
<dbReference type="EMBL" id="FMSH01000150">
    <property type="protein sequence ID" value="SCU75348.1"/>
    <property type="molecule type" value="Genomic_DNA"/>
</dbReference>
<dbReference type="InterPro" id="IPR028082">
    <property type="entry name" value="Peripla_BP_I"/>
</dbReference>
<organism evidence="7">
    <name type="scientific">Cupriavidus necator</name>
    <name type="common">Alcaligenes eutrophus</name>
    <name type="synonym">Ralstonia eutropha</name>
    <dbReference type="NCBI Taxonomy" id="106590"/>
    <lineage>
        <taxon>Bacteria</taxon>
        <taxon>Pseudomonadati</taxon>
        <taxon>Pseudomonadota</taxon>
        <taxon>Betaproteobacteria</taxon>
        <taxon>Burkholderiales</taxon>
        <taxon>Burkholderiaceae</taxon>
        <taxon>Cupriavidus</taxon>
    </lineage>
</organism>
<dbReference type="InterPro" id="IPR028081">
    <property type="entry name" value="Leu-bd"/>
</dbReference>
<dbReference type="CDD" id="cd06342">
    <property type="entry name" value="PBP1_ABC_LIVBP-like"/>
    <property type="match status" value="1"/>
</dbReference>
<dbReference type="Pfam" id="PF13458">
    <property type="entry name" value="Peripla_BP_6"/>
    <property type="match status" value="1"/>
</dbReference>
<name>A0A1K0IDU7_CUPNE</name>
<evidence type="ECO:0000259" key="6">
    <source>
        <dbReference type="Pfam" id="PF13458"/>
    </source>
</evidence>
<feature type="signal peptide" evidence="5">
    <location>
        <begin position="1"/>
        <end position="25"/>
    </location>
</feature>
<accession>A0A1K0IDU7</accession>
<reference evidence="7" key="1">
    <citation type="submission" date="2016-09" db="EMBL/GenBank/DDBJ databases">
        <authorList>
            <person name="Capua I."/>
            <person name="De Benedictis P."/>
            <person name="Joannis T."/>
            <person name="Lombin L.H."/>
            <person name="Cattoli G."/>
        </authorList>
    </citation>
    <scope>NUCLEOTIDE SEQUENCE</scope>
    <source>
        <strain evidence="7">B9</strain>
    </source>
</reference>
<keyword evidence="3 5" id="KW-0732">Signal</keyword>
<dbReference type="PANTHER" id="PTHR47151:SF2">
    <property type="entry name" value="AMINO ACID BINDING PROTEIN"/>
    <property type="match status" value="1"/>
</dbReference>
<dbReference type="SUPFAM" id="SSF53822">
    <property type="entry name" value="Periplasmic binding protein-like I"/>
    <property type="match status" value="1"/>
</dbReference>
<dbReference type="GO" id="GO:0006865">
    <property type="term" value="P:amino acid transport"/>
    <property type="evidence" value="ECO:0007669"/>
    <property type="project" value="UniProtKB-KW"/>
</dbReference>
<dbReference type="PANTHER" id="PTHR47151">
    <property type="entry name" value="LEU/ILE/VAL-BINDING ABC TRANSPORTER SUBUNIT"/>
    <property type="match status" value="1"/>
</dbReference>
<proteinExistence type="inferred from homology"/>
<keyword evidence="4" id="KW-0029">Amino-acid transport</keyword>
<evidence type="ECO:0000256" key="1">
    <source>
        <dbReference type="ARBA" id="ARBA00010062"/>
    </source>
</evidence>
<feature type="chain" id="PRO_5012182261" evidence="5">
    <location>
        <begin position="26"/>
        <end position="367"/>
    </location>
</feature>
<evidence type="ECO:0000313" key="7">
    <source>
        <dbReference type="EMBL" id="SCU75348.1"/>
    </source>
</evidence>
<dbReference type="PRINTS" id="PR00337">
    <property type="entry name" value="LEUILEVALBP"/>
</dbReference>
<dbReference type="RefSeq" id="WP_340523713.1">
    <property type="nucleotide sequence ID" value="NZ_FMSH01000150.1"/>
</dbReference>
<gene>
    <name evidence="7" type="primary">livK</name>
    <name evidence="7" type="ORF">CNECB9_2330020</name>
</gene>